<gene>
    <name evidence="3" type="ORF">D1224_08990</name>
</gene>
<reference evidence="3 4" key="1">
    <citation type="submission" date="2018-08" db="EMBL/GenBank/DDBJ databases">
        <title>Henriciella mobilis sp. nov., isolated from seawater.</title>
        <authorList>
            <person name="Cheng H."/>
            <person name="Wu Y.-H."/>
            <person name="Xu X.-W."/>
            <person name="Guo L.-L."/>
        </authorList>
    </citation>
    <scope>NUCLEOTIDE SEQUENCE [LARGE SCALE GENOMIC DNA]</scope>
    <source>
        <strain evidence="3 4">CCUG66934</strain>
    </source>
</reference>
<dbReference type="EMBL" id="QWGB01000005">
    <property type="protein sequence ID" value="RIJ24355.1"/>
    <property type="molecule type" value="Genomic_DNA"/>
</dbReference>
<keyword evidence="1" id="KW-0812">Transmembrane</keyword>
<feature type="domain" description="DUF2134" evidence="2">
    <location>
        <begin position="64"/>
        <end position="163"/>
    </location>
</feature>
<evidence type="ECO:0000313" key="4">
    <source>
        <dbReference type="Proteomes" id="UP000265431"/>
    </source>
</evidence>
<accession>A0A399R2B3</accession>
<dbReference type="OrthoDB" id="7630116at2"/>
<dbReference type="Proteomes" id="UP000265431">
    <property type="component" value="Unassembled WGS sequence"/>
</dbReference>
<proteinExistence type="predicted"/>
<dbReference type="AlphaFoldDB" id="A0A399R2B3"/>
<organism evidence="3 4">
    <name type="scientific">Henriciella barbarensis</name>
    <dbReference type="NCBI Taxonomy" id="86342"/>
    <lineage>
        <taxon>Bacteria</taxon>
        <taxon>Pseudomonadati</taxon>
        <taxon>Pseudomonadota</taxon>
        <taxon>Alphaproteobacteria</taxon>
        <taxon>Hyphomonadales</taxon>
        <taxon>Hyphomonadaceae</taxon>
        <taxon>Henriciella</taxon>
    </lineage>
</organism>
<keyword evidence="1" id="KW-0472">Membrane</keyword>
<dbReference type="Pfam" id="PF09977">
    <property type="entry name" value="Tad_C"/>
    <property type="match status" value="1"/>
</dbReference>
<keyword evidence="4" id="KW-1185">Reference proteome</keyword>
<comment type="caution">
    <text evidence="3">The sequence shown here is derived from an EMBL/GenBank/DDBJ whole genome shotgun (WGS) entry which is preliminary data.</text>
</comment>
<protein>
    <recommendedName>
        <fullName evidence="2">DUF2134 domain-containing protein</fullName>
    </recommendedName>
</protein>
<evidence type="ECO:0000313" key="3">
    <source>
        <dbReference type="EMBL" id="RIJ24355.1"/>
    </source>
</evidence>
<evidence type="ECO:0000256" key="1">
    <source>
        <dbReference type="SAM" id="Phobius"/>
    </source>
</evidence>
<name>A0A399R2B3_9PROT</name>
<evidence type="ECO:0000259" key="2">
    <source>
        <dbReference type="Pfam" id="PF09977"/>
    </source>
</evidence>
<keyword evidence="1" id="KW-1133">Transmembrane helix</keyword>
<sequence length="568" mass="59693">MPLIPRNTSRRRWLGSDRAGNVAVITAAFAPIAAMMAALAIDTGAIATQKRALQGHADMAALVAASDLLNAEGAARAYLSDNGRATIEMQYDEGAEDVRSTIGVMMQVETGRYTADKSLPVSERFIAGQQPLNAARVSLSEPQHRLFEFLGRSPKPLDVSGVAVVSAEAGISVGSRLARLEGGVLNGLLSELLGAEIGLSAMSYNALLDADVDMIDCLEWLADDLELTAITYEDVVSTNIGLEDFLSAMAETVSDNALASQALRSLAQDAGRIPSTLQIGEIIELGRIAPRAIGDPPAGTGVQLQALPLLMASTITANGSNQIDLELSARAGRLVEVDASLVIGERPEGRSWFALSGLPGETVSTAQMRLSIIAKIGGGRSLSNALISLPIHVDIASADARITDILCEPGEREPQRVSVAVRPSIARLRVAEISGSGASARVRPAHILNGRFIQIEAFADVQAANPDDTQLRYMNYEIGGDPKTAGTDRALEGLLSSAISDLHYDIDVVGLQLLSDAHIATILSGLFSELSAPVDRLVFSLTSALGLGLGEADVWVHTASCNAPVLVQ</sequence>
<feature type="transmembrane region" description="Helical" evidence="1">
    <location>
        <begin position="21"/>
        <end position="41"/>
    </location>
</feature>
<dbReference type="InterPro" id="IPR018705">
    <property type="entry name" value="DUF2134_membrane"/>
</dbReference>
<dbReference type="RefSeq" id="WP_119379544.1">
    <property type="nucleotide sequence ID" value="NZ_QWGB01000005.1"/>
</dbReference>